<dbReference type="EMBL" id="BPQB01000085">
    <property type="protein sequence ID" value="GJE98285.1"/>
    <property type="molecule type" value="Genomic_DNA"/>
</dbReference>
<gene>
    <name evidence="2" type="ORF">PsYK624_145110</name>
</gene>
<name>A0A9P3GMU2_9APHY</name>
<organism evidence="2 3">
    <name type="scientific">Phanerochaete sordida</name>
    <dbReference type="NCBI Taxonomy" id="48140"/>
    <lineage>
        <taxon>Eukaryota</taxon>
        <taxon>Fungi</taxon>
        <taxon>Dikarya</taxon>
        <taxon>Basidiomycota</taxon>
        <taxon>Agaricomycotina</taxon>
        <taxon>Agaricomycetes</taxon>
        <taxon>Polyporales</taxon>
        <taxon>Phanerochaetaceae</taxon>
        <taxon>Phanerochaete</taxon>
    </lineage>
</organism>
<proteinExistence type="predicted"/>
<evidence type="ECO:0000313" key="2">
    <source>
        <dbReference type="EMBL" id="GJE98285.1"/>
    </source>
</evidence>
<reference evidence="2 3" key="1">
    <citation type="submission" date="2021-08" db="EMBL/GenBank/DDBJ databases">
        <title>Draft Genome Sequence of Phanerochaete sordida strain YK-624.</title>
        <authorList>
            <person name="Mori T."/>
            <person name="Dohra H."/>
            <person name="Suzuki T."/>
            <person name="Kawagishi H."/>
            <person name="Hirai H."/>
        </authorList>
    </citation>
    <scope>NUCLEOTIDE SEQUENCE [LARGE SCALE GENOMIC DNA]</scope>
    <source>
        <strain evidence="2 3">YK-624</strain>
    </source>
</reference>
<evidence type="ECO:0000256" key="1">
    <source>
        <dbReference type="SAM" id="MobiDB-lite"/>
    </source>
</evidence>
<comment type="caution">
    <text evidence="2">The sequence shown here is derived from an EMBL/GenBank/DDBJ whole genome shotgun (WGS) entry which is preliminary data.</text>
</comment>
<feature type="region of interest" description="Disordered" evidence="1">
    <location>
        <begin position="149"/>
        <end position="179"/>
    </location>
</feature>
<evidence type="ECO:0000313" key="3">
    <source>
        <dbReference type="Proteomes" id="UP000703269"/>
    </source>
</evidence>
<dbReference type="AlphaFoldDB" id="A0A9P3GMU2"/>
<keyword evidence="3" id="KW-1185">Reference proteome</keyword>
<sequence>MRGDCRGDFGLTAHKTYALLHGADVLVLVVTWAKTYHQWQNSRRLSVALPVTSYLIRDGTFYFLVLLGMNAGILAGSLTSTQGFNAVGAYLPPVVISRFLLHLRDCTDAGEPTNSLLPRLSNLNRDSATSHVIGNIGASLDYSQAERFGSDDEDDMEVRSVSRPIDVSPSLANDSRARL</sequence>
<dbReference type="Proteomes" id="UP000703269">
    <property type="component" value="Unassembled WGS sequence"/>
</dbReference>
<accession>A0A9P3GMU2</accession>
<protein>
    <submittedName>
        <fullName evidence="2">Uncharacterized protein</fullName>
    </submittedName>
</protein>
<dbReference type="OrthoDB" id="2756573at2759"/>